<evidence type="ECO:0000313" key="8">
    <source>
        <dbReference type="Proteomes" id="UP000256977"/>
    </source>
</evidence>
<proteinExistence type="predicted"/>
<dbReference type="InterPro" id="IPR018060">
    <property type="entry name" value="HTH_AraC"/>
</dbReference>
<dbReference type="PROSITE" id="PS50110">
    <property type="entry name" value="RESPONSE_REGULATORY"/>
    <property type="match status" value="1"/>
</dbReference>
<dbReference type="InterPro" id="IPR009057">
    <property type="entry name" value="Homeodomain-like_sf"/>
</dbReference>
<evidence type="ECO:0000256" key="1">
    <source>
        <dbReference type="ARBA" id="ARBA00023015"/>
    </source>
</evidence>
<dbReference type="Proteomes" id="UP000256977">
    <property type="component" value="Unassembled WGS sequence"/>
</dbReference>
<feature type="domain" description="Response regulatory" evidence="6">
    <location>
        <begin position="3"/>
        <end position="118"/>
    </location>
</feature>
<evidence type="ECO:0000259" key="5">
    <source>
        <dbReference type="PROSITE" id="PS01124"/>
    </source>
</evidence>
<keyword evidence="8" id="KW-1185">Reference proteome</keyword>
<dbReference type="SMART" id="SM00342">
    <property type="entry name" value="HTH_ARAC"/>
    <property type="match status" value="1"/>
</dbReference>
<evidence type="ECO:0000256" key="2">
    <source>
        <dbReference type="ARBA" id="ARBA00023125"/>
    </source>
</evidence>
<keyword evidence="1" id="KW-0805">Transcription regulation</keyword>
<name>A0A3D9HZP4_9BACL</name>
<feature type="modified residue" description="4-aspartylphosphate" evidence="4">
    <location>
        <position position="53"/>
    </location>
</feature>
<dbReference type="GO" id="GO:0003700">
    <property type="term" value="F:DNA-binding transcription factor activity"/>
    <property type="evidence" value="ECO:0007669"/>
    <property type="project" value="InterPro"/>
</dbReference>
<dbReference type="InterPro" id="IPR001789">
    <property type="entry name" value="Sig_transdc_resp-reg_receiver"/>
</dbReference>
<dbReference type="Pfam" id="PF00072">
    <property type="entry name" value="Response_reg"/>
    <property type="match status" value="1"/>
</dbReference>
<evidence type="ECO:0000313" key="7">
    <source>
        <dbReference type="EMBL" id="RED54859.1"/>
    </source>
</evidence>
<protein>
    <submittedName>
        <fullName evidence="7">Two-component system response regulator YesN</fullName>
    </submittedName>
</protein>
<dbReference type="GO" id="GO:0000160">
    <property type="term" value="P:phosphorelay signal transduction system"/>
    <property type="evidence" value="ECO:0007669"/>
    <property type="project" value="InterPro"/>
</dbReference>
<dbReference type="EMBL" id="QRDZ01000046">
    <property type="protein sequence ID" value="RED54859.1"/>
    <property type="molecule type" value="Genomic_DNA"/>
</dbReference>
<dbReference type="AlphaFoldDB" id="A0A3D9HZP4"/>
<keyword evidence="4" id="KW-0597">Phosphoprotein</keyword>
<organism evidence="7 8">
    <name type="scientific">Cohnella phaseoli</name>
    <dbReference type="NCBI Taxonomy" id="456490"/>
    <lineage>
        <taxon>Bacteria</taxon>
        <taxon>Bacillati</taxon>
        <taxon>Bacillota</taxon>
        <taxon>Bacilli</taxon>
        <taxon>Bacillales</taxon>
        <taxon>Paenibacillaceae</taxon>
        <taxon>Cohnella</taxon>
    </lineage>
</organism>
<gene>
    <name evidence="7" type="ORF">DFP98_1463</name>
</gene>
<accession>A0A3D9HZP4</accession>
<feature type="domain" description="HTH araC/xylS-type" evidence="5">
    <location>
        <begin position="445"/>
        <end position="543"/>
    </location>
</feature>
<evidence type="ECO:0000256" key="4">
    <source>
        <dbReference type="PROSITE-ProRule" id="PRU00169"/>
    </source>
</evidence>
<reference evidence="7 8" key="1">
    <citation type="submission" date="2018-07" db="EMBL/GenBank/DDBJ databases">
        <title>Genomic Encyclopedia of Type Strains, Phase III (KMG-III): the genomes of soil and plant-associated and newly described type strains.</title>
        <authorList>
            <person name="Whitman W."/>
        </authorList>
    </citation>
    <scope>NUCLEOTIDE SEQUENCE [LARGE SCALE GENOMIC DNA]</scope>
    <source>
        <strain evidence="7 8">CECT 7287</strain>
    </source>
</reference>
<evidence type="ECO:0000256" key="3">
    <source>
        <dbReference type="ARBA" id="ARBA00023163"/>
    </source>
</evidence>
<dbReference type="InterPro" id="IPR041522">
    <property type="entry name" value="CdaR_GGDEF"/>
</dbReference>
<dbReference type="RefSeq" id="WP_116065344.1">
    <property type="nucleotide sequence ID" value="NZ_QRDZ01000046.1"/>
</dbReference>
<dbReference type="PANTHER" id="PTHR43280:SF2">
    <property type="entry name" value="HTH-TYPE TRANSCRIPTIONAL REGULATOR EXSA"/>
    <property type="match status" value="1"/>
</dbReference>
<keyword evidence="2" id="KW-0238">DNA-binding</keyword>
<dbReference type="CDD" id="cd17536">
    <property type="entry name" value="REC_YesN-like"/>
    <property type="match status" value="1"/>
</dbReference>
<evidence type="ECO:0000259" key="6">
    <source>
        <dbReference type="PROSITE" id="PS50110"/>
    </source>
</evidence>
<dbReference type="Pfam" id="PF12833">
    <property type="entry name" value="HTH_18"/>
    <property type="match status" value="1"/>
</dbReference>
<dbReference type="SUPFAM" id="SSF46689">
    <property type="entry name" value="Homeodomain-like"/>
    <property type="match status" value="2"/>
</dbReference>
<dbReference type="OrthoDB" id="9794370at2"/>
<comment type="caution">
    <text evidence="7">The sequence shown here is derived from an EMBL/GenBank/DDBJ whole genome shotgun (WGS) entry which is preliminary data.</text>
</comment>
<dbReference type="PANTHER" id="PTHR43280">
    <property type="entry name" value="ARAC-FAMILY TRANSCRIPTIONAL REGULATOR"/>
    <property type="match status" value="1"/>
</dbReference>
<sequence length="547" mass="62504">MIRIVLVDDDVLALTRLKQLIRLEDVQVAGEFTQAEQALEFLKREKADILITDMRMPKVDGIELIRRIKEAEPDVQLIAVSSYEDFHYVKMSFKEGSIDYILKHALNEESLTKALMEAIARVHAIRENKDRTSPSPDEGLAAESRQALKNQLLTLLLKGEIQADEARERMDKHGIHLRLGSAIVVACEIDGYRKTVEGFEDKDKSIFLSSVHDLMERVLAKVPEKEIVRAEEGRYALILSYPHVKSHLFIYSATYEYCGRLISTLGKMLNIKLSVGIGGLCSDIADIPASYRKCLDMLDNKLFEGTGKVFDAQRTLSKPVGAGNGSSARIPINQDEIYGELTEGSTGYRDTIEGLFQRFSEGKIPLQIIQLHLVDLLNAGFKAIKSRELLKLQEEYSFNLLYQEVHAAETIEEMKRIILDFYEAIANAALEHKRMQERNYNKHTIRAIEIIERDYAKAISLQDVADELGVHHTYLSKVFKADTSHNFTEFLSGYRIDKAKRLIETGKYRLKEIYGRVGFNQYNYFFKVFRQVTGLTPTEYERQTTKK</sequence>
<dbReference type="SMART" id="SM00448">
    <property type="entry name" value="REC"/>
    <property type="match status" value="1"/>
</dbReference>
<dbReference type="Gene3D" id="3.40.50.2300">
    <property type="match status" value="1"/>
</dbReference>
<keyword evidence="3" id="KW-0804">Transcription</keyword>
<dbReference type="Gene3D" id="1.10.10.60">
    <property type="entry name" value="Homeodomain-like"/>
    <property type="match status" value="2"/>
</dbReference>
<dbReference type="PROSITE" id="PS01124">
    <property type="entry name" value="HTH_ARAC_FAMILY_2"/>
    <property type="match status" value="1"/>
</dbReference>
<dbReference type="Pfam" id="PF17853">
    <property type="entry name" value="GGDEF_2"/>
    <property type="match status" value="1"/>
</dbReference>
<dbReference type="InterPro" id="IPR011006">
    <property type="entry name" value="CheY-like_superfamily"/>
</dbReference>
<dbReference type="GO" id="GO:0043565">
    <property type="term" value="F:sequence-specific DNA binding"/>
    <property type="evidence" value="ECO:0007669"/>
    <property type="project" value="InterPro"/>
</dbReference>
<dbReference type="SUPFAM" id="SSF52172">
    <property type="entry name" value="CheY-like"/>
    <property type="match status" value="1"/>
</dbReference>